<reference evidence="3" key="1">
    <citation type="submission" date="2014-03" db="EMBL/GenBank/DDBJ databases">
        <title>The Genome Sequence of Puccinia striiformis f. sp. tritici PST-78.</title>
        <authorList>
            <consortium name="The Broad Institute Genome Sequencing Platform"/>
            <person name="Cuomo C."/>
            <person name="Hulbert S."/>
            <person name="Chen X."/>
            <person name="Walker B."/>
            <person name="Young S.K."/>
            <person name="Zeng Q."/>
            <person name="Gargeya S."/>
            <person name="Fitzgerald M."/>
            <person name="Haas B."/>
            <person name="Abouelleil A."/>
            <person name="Alvarado L."/>
            <person name="Arachchi H.M."/>
            <person name="Berlin A.M."/>
            <person name="Chapman S.B."/>
            <person name="Goldberg J."/>
            <person name="Griggs A."/>
            <person name="Gujja S."/>
            <person name="Hansen M."/>
            <person name="Howarth C."/>
            <person name="Imamovic A."/>
            <person name="Larimer J."/>
            <person name="McCowan C."/>
            <person name="Montmayeur A."/>
            <person name="Murphy C."/>
            <person name="Neiman D."/>
            <person name="Pearson M."/>
            <person name="Priest M."/>
            <person name="Roberts A."/>
            <person name="Saif S."/>
            <person name="Shea T."/>
            <person name="Sisk P."/>
            <person name="Sykes S."/>
            <person name="Wortman J."/>
            <person name="Nusbaum C."/>
            <person name="Birren B."/>
        </authorList>
    </citation>
    <scope>NUCLEOTIDE SEQUENCE [LARGE SCALE GENOMIC DNA]</scope>
    <source>
        <strain evidence="3">race PST-78</strain>
    </source>
</reference>
<dbReference type="Proteomes" id="UP000054564">
    <property type="component" value="Unassembled WGS sequence"/>
</dbReference>
<sequence>MSDIQSMLFPSRRPMLDDSPDGIDGLPDSTNAIESMHCVYYMISSGKKSLMVGMVELYSYVNVLEEEFNVVMCGVSVEYGSQQRCKPSGKEEEPRSMS</sequence>
<dbReference type="EMBL" id="AJIL01006278">
    <property type="protein sequence ID" value="KNE87210.1"/>
    <property type="molecule type" value="Genomic_DNA"/>
</dbReference>
<dbReference type="AlphaFoldDB" id="A0A0L0UJU3"/>
<protein>
    <submittedName>
        <fullName evidence="2">Uncharacterized protein</fullName>
    </submittedName>
</protein>
<evidence type="ECO:0000313" key="3">
    <source>
        <dbReference type="Proteomes" id="UP000054564"/>
    </source>
</evidence>
<name>A0A0L0UJU3_9BASI</name>
<accession>A0A0L0UJU3</accession>
<comment type="caution">
    <text evidence="2">The sequence shown here is derived from an EMBL/GenBank/DDBJ whole genome shotgun (WGS) entry which is preliminary data.</text>
</comment>
<keyword evidence="3" id="KW-1185">Reference proteome</keyword>
<gene>
    <name evidence="2" type="ORF">PSTG_19409</name>
</gene>
<evidence type="ECO:0000256" key="1">
    <source>
        <dbReference type="SAM" id="MobiDB-lite"/>
    </source>
</evidence>
<proteinExistence type="predicted"/>
<feature type="region of interest" description="Disordered" evidence="1">
    <location>
        <begin position="1"/>
        <end position="28"/>
    </location>
</feature>
<organism evidence="2 3">
    <name type="scientific">Puccinia striiformis f. sp. tritici PST-78</name>
    <dbReference type="NCBI Taxonomy" id="1165861"/>
    <lineage>
        <taxon>Eukaryota</taxon>
        <taxon>Fungi</taxon>
        <taxon>Dikarya</taxon>
        <taxon>Basidiomycota</taxon>
        <taxon>Pucciniomycotina</taxon>
        <taxon>Pucciniomycetes</taxon>
        <taxon>Pucciniales</taxon>
        <taxon>Pucciniaceae</taxon>
        <taxon>Puccinia</taxon>
    </lineage>
</organism>
<evidence type="ECO:0000313" key="2">
    <source>
        <dbReference type="EMBL" id="KNE87210.1"/>
    </source>
</evidence>